<dbReference type="PANTHER" id="PTHR43133">
    <property type="entry name" value="RNA POLYMERASE ECF-TYPE SIGMA FACTO"/>
    <property type="match status" value="1"/>
</dbReference>
<keyword evidence="2" id="KW-0805">Transcription regulation</keyword>
<dbReference type="GO" id="GO:0006352">
    <property type="term" value="P:DNA-templated transcription initiation"/>
    <property type="evidence" value="ECO:0007669"/>
    <property type="project" value="InterPro"/>
</dbReference>
<evidence type="ECO:0000256" key="5">
    <source>
        <dbReference type="ARBA" id="ARBA00023163"/>
    </source>
</evidence>
<reference evidence="8 9" key="1">
    <citation type="submission" date="2016-06" db="EMBL/GenBank/DDBJ databases">
        <authorList>
            <person name="Kjaerup R.B."/>
            <person name="Dalgaard T.S."/>
            <person name="Juul-Madsen H.R."/>
        </authorList>
    </citation>
    <scope>NUCLEOTIDE SEQUENCE [LARGE SCALE GENOMIC DNA]</scope>
    <source>
        <strain evidence="8 9">373-A1</strain>
    </source>
</reference>
<dbReference type="InterPro" id="IPR013249">
    <property type="entry name" value="RNA_pol_sigma70_r4_t2"/>
</dbReference>
<dbReference type="eggNOG" id="COG1595">
    <property type="taxonomic scope" value="Bacteria"/>
</dbReference>
<dbReference type="Gene3D" id="1.10.1740.10">
    <property type="match status" value="1"/>
</dbReference>
<organism evidence="8 9">
    <name type="scientific">Clostridium paraputrificum</name>
    <dbReference type="NCBI Taxonomy" id="29363"/>
    <lineage>
        <taxon>Bacteria</taxon>
        <taxon>Bacillati</taxon>
        <taxon>Bacillota</taxon>
        <taxon>Clostridia</taxon>
        <taxon>Eubacteriales</taxon>
        <taxon>Clostridiaceae</taxon>
        <taxon>Clostridium</taxon>
    </lineage>
</organism>
<keyword evidence="9" id="KW-1185">Reference proteome</keyword>
<sequence length="166" mass="20271">MEDFNKLYKLYNKKIYSYLLYLCKDSLVAEELLQETFYLAIKNIEKFRGESMVSTWIYSISKNVYLSWLRDKNKRNHIHDYDFNNKLVQQDKSDERIIQEEDLRDLFKLIDRIEEPYREVILMRSVNKLSYKEISEIMKRKESWVRVVFHRGKVKLKALIENKGEI</sequence>
<comment type="caution">
    <text evidence="8">The sequence shown here is derived from an EMBL/GenBank/DDBJ whole genome shotgun (WGS) entry which is preliminary data.</text>
</comment>
<dbReference type="Pfam" id="PF04542">
    <property type="entry name" value="Sigma70_r2"/>
    <property type="match status" value="1"/>
</dbReference>
<evidence type="ECO:0000256" key="2">
    <source>
        <dbReference type="ARBA" id="ARBA00023015"/>
    </source>
</evidence>
<keyword evidence="4" id="KW-0238">DNA-binding</keyword>
<dbReference type="Proteomes" id="UP000092714">
    <property type="component" value="Unassembled WGS sequence"/>
</dbReference>
<comment type="similarity">
    <text evidence="1">Belongs to the sigma-70 factor family. ECF subfamily.</text>
</comment>
<evidence type="ECO:0000259" key="6">
    <source>
        <dbReference type="Pfam" id="PF04542"/>
    </source>
</evidence>
<dbReference type="GO" id="GO:0003677">
    <property type="term" value="F:DNA binding"/>
    <property type="evidence" value="ECO:0007669"/>
    <property type="project" value="UniProtKB-KW"/>
</dbReference>
<dbReference type="InterPro" id="IPR007627">
    <property type="entry name" value="RNA_pol_sigma70_r2"/>
</dbReference>
<dbReference type="AlphaFoldDB" id="A0A174VMA7"/>
<proteinExistence type="inferred from homology"/>
<dbReference type="InterPro" id="IPR039425">
    <property type="entry name" value="RNA_pol_sigma-70-like"/>
</dbReference>
<protein>
    <recommendedName>
        <fullName evidence="10">RNA polymerase subunit sigma-24</fullName>
    </recommendedName>
</protein>
<dbReference type="InterPro" id="IPR014284">
    <property type="entry name" value="RNA_pol_sigma-70_dom"/>
</dbReference>
<dbReference type="PANTHER" id="PTHR43133:SF8">
    <property type="entry name" value="RNA POLYMERASE SIGMA FACTOR HI_1459-RELATED"/>
    <property type="match status" value="1"/>
</dbReference>
<evidence type="ECO:0000256" key="1">
    <source>
        <dbReference type="ARBA" id="ARBA00010641"/>
    </source>
</evidence>
<feature type="domain" description="RNA polymerase sigma factor 70 region 4 type 2" evidence="7">
    <location>
        <begin position="105"/>
        <end position="156"/>
    </location>
</feature>
<dbReference type="OrthoDB" id="9795666at2"/>
<evidence type="ECO:0000313" key="8">
    <source>
        <dbReference type="EMBL" id="OBY09388.1"/>
    </source>
</evidence>
<feature type="domain" description="RNA polymerase sigma-70 region 2" evidence="6">
    <location>
        <begin position="7"/>
        <end position="74"/>
    </location>
</feature>
<dbReference type="SUPFAM" id="SSF88659">
    <property type="entry name" value="Sigma3 and sigma4 domains of RNA polymerase sigma factors"/>
    <property type="match status" value="1"/>
</dbReference>
<name>A0A174VMA7_9CLOT</name>
<dbReference type="NCBIfam" id="TIGR02937">
    <property type="entry name" value="sigma70-ECF"/>
    <property type="match status" value="1"/>
</dbReference>
<dbReference type="InterPro" id="IPR036388">
    <property type="entry name" value="WH-like_DNA-bd_sf"/>
</dbReference>
<evidence type="ECO:0000313" key="9">
    <source>
        <dbReference type="Proteomes" id="UP000092714"/>
    </source>
</evidence>
<evidence type="ECO:0008006" key="10">
    <source>
        <dbReference type="Google" id="ProtNLM"/>
    </source>
</evidence>
<gene>
    <name evidence="8" type="ORF">CP373A1_15790</name>
</gene>
<dbReference type="Pfam" id="PF08281">
    <property type="entry name" value="Sigma70_r4_2"/>
    <property type="match status" value="1"/>
</dbReference>
<accession>A0A174VMA7</accession>
<evidence type="ECO:0000259" key="7">
    <source>
        <dbReference type="Pfam" id="PF08281"/>
    </source>
</evidence>
<keyword evidence="3" id="KW-0731">Sigma factor</keyword>
<dbReference type="GeneID" id="42776125"/>
<dbReference type="CDD" id="cd06171">
    <property type="entry name" value="Sigma70_r4"/>
    <property type="match status" value="1"/>
</dbReference>
<dbReference type="InterPro" id="IPR013325">
    <property type="entry name" value="RNA_pol_sigma_r2"/>
</dbReference>
<evidence type="ECO:0000256" key="4">
    <source>
        <dbReference type="ARBA" id="ARBA00023125"/>
    </source>
</evidence>
<dbReference type="SUPFAM" id="SSF88946">
    <property type="entry name" value="Sigma2 domain of RNA polymerase sigma factors"/>
    <property type="match status" value="1"/>
</dbReference>
<dbReference type="GO" id="GO:0016987">
    <property type="term" value="F:sigma factor activity"/>
    <property type="evidence" value="ECO:0007669"/>
    <property type="project" value="UniProtKB-KW"/>
</dbReference>
<dbReference type="Gene3D" id="1.10.10.10">
    <property type="entry name" value="Winged helix-like DNA-binding domain superfamily/Winged helix DNA-binding domain"/>
    <property type="match status" value="1"/>
</dbReference>
<evidence type="ECO:0000256" key="3">
    <source>
        <dbReference type="ARBA" id="ARBA00023082"/>
    </source>
</evidence>
<keyword evidence="5" id="KW-0804">Transcription</keyword>
<dbReference type="EMBL" id="MAPZ01000033">
    <property type="protein sequence ID" value="OBY09388.1"/>
    <property type="molecule type" value="Genomic_DNA"/>
</dbReference>
<dbReference type="RefSeq" id="WP_027098298.1">
    <property type="nucleotide sequence ID" value="NZ_CABJAZ010000002.1"/>
</dbReference>
<dbReference type="InterPro" id="IPR013324">
    <property type="entry name" value="RNA_pol_sigma_r3/r4-like"/>
</dbReference>